<dbReference type="InterPro" id="IPR050074">
    <property type="entry name" value="DHO_dehydrogenase"/>
</dbReference>
<dbReference type="Proteomes" id="UP000199208">
    <property type="component" value="Unassembled WGS sequence"/>
</dbReference>
<protein>
    <recommendedName>
        <fullName evidence="12">Dihydroorotate dehydrogenase</fullName>
        <shortName evidence="12">DHOD</shortName>
        <shortName evidence="12">DHODase</shortName>
        <shortName evidence="12">DHOdehase</shortName>
        <ecNumber evidence="12">1.3.-.-</ecNumber>
    </recommendedName>
</protein>
<dbReference type="PROSITE" id="PS00911">
    <property type="entry name" value="DHODEHASE_1"/>
    <property type="match status" value="1"/>
</dbReference>
<feature type="binding site" evidence="12">
    <location>
        <begin position="264"/>
        <end position="265"/>
    </location>
    <ligand>
        <name>FMN</name>
        <dbReference type="ChEBI" id="CHEBI:58210"/>
    </ligand>
</feature>
<name>A0A1G5S6K2_9FIRM</name>
<keyword evidence="7 12" id="KW-0288">FMN</keyword>
<dbReference type="CDD" id="cd04740">
    <property type="entry name" value="DHOD_1B_like"/>
    <property type="match status" value="1"/>
</dbReference>
<feature type="binding site" evidence="12">
    <location>
        <begin position="45"/>
        <end position="46"/>
    </location>
    <ligand>
        <name>FMN</name>
        <dbReference type="ChEBI" id="CHEBI:58210"/>
    </ligand>
</feature>
<dbReference type="PANTHER" id="PTHR48109:SF1">
    <property type="entry name" value="DIHYDROOROTATE DEHYDROGENASE (FUMARATE)"/>
    <property type="match status" value="1"/>
</dbReference>
<dbReference type="EC" id="1.3.-.-" evidence="12"/>
<dbReference type="Gene3D" id="3.20.20.70">
    <property type="entry name" value="Aldolase class I"/>
    <property type="match status" value="1"/>
</dbReference>
<dbReference type="GO" id="GO:0005737">
    <property type="term" value="C:cytoplasm"/>
    <property type="evidence" value="ECO:0007669"/>
    <property type="project" value="UniProtKB-SubCell"/>
</dbReference>
<comment type="subcellular location">
    <subcellularLocation>
        <location evidence="2 12">Cytoplasm</location>
    </subcellularLocation>
</comment>
<dbReference type="PANTHER" id="PTHR48109">
    <property type="entry name" value="DIHYDROOROTATE DEHYDROGENASE (QUINONE), MITOCHONDRIAL-RELATED"/>
    <property type="match status" value="1"/>
</dbReference>
<evidence type="ECO:0000256" key="10">
    <source>
        <dbReference type="ARBA" id="ARBA00023027"/>
    </source>
</evidence>
<evidence type="ECO:0000256" key="12">
    <source>
        <dbReference type="HAMAP-Rule" id="MF_00224"/>
    </source>
</evidence>
<dbReference type="InterPro" id="IPR013785">
    <property type="entry name" value="Aldolase_TIM"/>
</dbReference>
<keyword evidence="10" id="KW-0520">NAD</keyword>
<dbReference type="NCBIfam" id="TIGR01037">
    <property type="entry name" value="pyrD_sub1_fam"/>
    <property type="match status" value="1"/>
</dbReference>
<dbReference type="UniPathway" id="UPA00070"/>
<evidence type="ECO:0000256" key="11">
    <source>
        <dbReference type="ARBA" id="ARBA00048996"/>
    </source>
</evidence>
<dbReference type="GO" id="GO:0044205">
    <property type="term" value="P:'de novo' UMP biosynthetic process"/>
    <property type="evidence" value="ECO:0007669"/>
    <property type="project" value="UniProtKB-UniRule"/>
</dbReference>
<comment type="cofactor">
    <cofactor evidence="12">
        <name>FMN</name>
        <dbReference type="ChEBI" id="CHEBI:58210"/>
    </cofactor>
    <text evidence="12">Binds 1 FMN per subunit.</text>
</comment>
<dbReference type="InterPro" id="IPR005720">
    <property type="entry name" value="Dihydroorotate_DH_cat"/>
</dbReference>
<feature type="binding site" evidence="12">
    <location>
        <position position="164"/>
    </location>
    <ligand>
        <name>FMN</name>
        <dbReference type="ChEBI" id="CHEBI:58210"/>
    </ligand>
</feature>
<comment type="function">
    <text evidence="1">Catalyzes the conversion of dihydroorotate to orotate with NAD(+) as electron acceptor.</text>
</comment>
<accession>A0A1G5S6K2</accession>
<feature type="binding site" evidence="12">
    <location>
        <position position="126"/>
    </location>
    <ligand>
        <name>substrate</name>
    </ligand>
</feature>
<feature type="binding site" evidence="12">
    <location>
        <position position="21"/>
    </location>
    <ligand>
        <name>FMN</name>
        <dbReference type="ChEBI" id="CHEBI:58210"/>
    </ligand>
</feature>
<evidence type="ECO:0000313" key="15">
    <source>
        <dbReference type="Proteomes" id="UP000199208"/>
    </source>
</evidence>
<evidence type="ECO:0000313" key="14">
    <source>
        <dbReference type="EMBL" id="SCZ81933.1"/>
    </source>
</evidence>
<evidence type="ECO:0000256" key="6">
    <source>
        <dbReference type="ARBA" id="ARBA00022630"/>
    </source>
</evidence>
<dbReference type="PROSITE" id="PS00912">
    <property type="entry name" value="DHODEHASE_2"/>
    <property type="match status" value="1"/>
</dbReference>
<dbReference type="FunFam" id="3.20.20.70:FF:000027">
    <property type="entry name" value="Dihydropyrimidine dehydrogenase [NADP(+)]"/>
    <property type="match status" value="1"/>
</dbReference>
<proteinExistence type="inferred from homology"/>
<reference evidence="14 15" key="1">
    <citation type="submission" date="2016-10" db="EMBL/GenBank/DDBJ databases">
        <authorList>
            <person name="de Groot N.N."/>
        </authorList>
    </citation>
    <scope>NUCLEOTIDE SEQUENCE [LARGE SCALE GENOMIC DNA]</scope>
    <source>
        <strain evidence="14 15">DSM 2784</strain>
    </source>
</reference>
<dbReference type="STRING" id="1120920.SAMN03080599_03179"/>
<evidence type="ECO:0000256" key="9">
    <source>
        <dbReference type="ARBA" id="ARBA00023002"/>
    </source>
</evidence>
<dbReference type="AlphaFoldDB" id="A0A1G5S6K2"/>
<feature type="binding site" evidence="12">
    <location>
        <begin position="69"/>
        <end position="73"/>
    </location>
    <ligand>
        <name>substrate</name>
    </ligand>
</feature>
<evidence type="ECO:0000256" key="2">
    <source>
        <dbReference type="ARBA" id="ARBA00004496"/>
    </source>
</evidence>
<evidence type="ECO:0000256" key="7">
    <source>
        <dbReference type="ARBA" id="ARBA00022643"/>
    </source>
</evidence>
<keyword evidence="5 12" id="KW-0963">Cytoplasm</keyword>
<dbReference type="Pfam" id="PF01180">
    <property type="entry name" value="DHO_dh"/>
    <property type="match status" value="1"/>
</dbReference>
<feature type="domain" description="Dihydroorotate dehydrogenase catalytic" evidence="13">
    <location>
        <begin position="5"/>
        <end position="285"/>
    </location>
</feature>
<feature type="binding site" evidence="12">
    <location>
        <position position="216"/>
    </location>
    <ligand>
        <name>FMN</name>
        <dbReference type="ChEBI" id="CHEBI:58210"/>
    </ligand>
</feature>
<dbReference type="InterPro" id="IPR001295">
    <property type="entry name" value="Dihydroorotate_DH_CS"/>
</dbReference>
<dbReference type="InterPro" id="IPR033888">
    <property type="entry name" value="DHOD_1B"/>
</dbReference>
<dbReference type="InterPro" id="IPR049622">
    <property type="entry name" value="Dihydroorotate_DH_I"/>
</dbReference>
<evidence type="ECO:0000259" key="13">
    <source>
        <dbReference type="Pfam" id="PF01180"/>
    </source>
</evidence>
<feature type="binding site" evidence="12">
    <location>
        <position position="45"/>
    </location>
    <ligand>
        <name>substrate</name>
    </ligand>
</feature>
<feature type="binding site" evidence="12">
    <location>
        <begin position="242"/>
        <end position="243"/>
    </location>
    <ligand>
        <name>FMN</name>
        <dbReference type="ChEBI" id="CHEBI:58210"/>
    </ligand>
</feature>
<comment type="similarity">
    <text evidence="4 12">Belongs to the dihydroorotate dehydrogenase family. Type 1 subfamily.</text>
</comment>
<dbReference type="GO" id="GO:0006207">
    <property type="term" value="P:'de novo' pyrimidine nucleobase biosynthetic process"/>
    <property type="evidence" value="ECO:0007669"/>
    <property type="project" value="InterPro"/>
</dbReference>
<evidence type="ECO:0000256" key="3">
    <source>
        <dbReference type="ARBA" id="ARBA00004715"/>
    </source>
</evidence>
<sequence length="289" mass="30644">MQMNNVDLNGLVLKNPVTVASGTFGFGREFSDFYDLSLLGAISVKGLTLKPREGNPVPRLAETPMGMINSVGLQNPGVEAFIRDEIPFLRTFDTKIIANINGNTLEEYVEMAKILDKEDVDSIEVNISCPNVKSGGMAFGTDPLMASKVTSAVRNVTSKHIIVKLSPNVTDIRTIAKAAEVSGANCLSMINTITGMAFDLKTRRPIIANRIGGLSGPAVKPVGVRMVYETASVVGIPIIGMGGIMNAEDAFEYILAGASAIAVGTGNLVNPMCAPQVLEGLKKYLPAEV</sequence>
<evidence type="ECO:0000256" key="1">
    <source>
        <dbReference type="ARBA" id="ARBA00003616"/>
    </source>
</evidence>
<evidence type="ECO:0000256" key="4">
    <source>
        <dbReference type="ARBA" id="ARBA00008008"/>
    </source>
</evidence>
<dbReference type="InterPro" id="IPR024920">
    <property type="entry name" value="Dihydroorotate_DH_1"/>
</dbReference>
<comment type="catalytic activity">
    <reaction evidence="11">
        <text>(S)-dihydroorotate + NAD(+) = orotate + NADH + H(+)</text>
        <dbReference type="Rhea" id="RHEA:13513"/>
        <dbReference type="ChEBI" id="CHEBI:15378"/>
        <dbReference type="ChEBI" id="CHEBI:30839"/>
        <dbReference type="ChEBI" id="CHEBI:30864"/>
        <dbReference type="ChEBI" id="CHEBI:57540"/>
        <dbReference type="ChEBI" id="CHEBI:57945"/>
        <dbReference type="EC" id="1.3.1.14"/>
    </reaction>
</comment>
<keyword evidence="8 12" id="KW-0665">Pyrimidine biosynthesis</keyword>
<dbReference type="HAMAP" id="MF_00224">
    <property type="entry name" value="DHO_dh_type1"/>
    <property type="match status" value="1"/>
</dbReference>
<dbReference type="NCBIfam" id="NF005574">
    <property type="entry name" value="PRK07259.1"/>
    <property type="match status" value="1"/>
</dbReference>
<dbReference type="EMBL" id="FMWL01000026">
    <property type="protein sequence ID" value="SCZ81933.1"/>
    <property type="molecule type" value="Genomic_DNA"/>
</dbReference>
<dbReference type="InterPro" id="IPR012135">
    <property type="entry name" value="Dihydroorotate_DH_1_2"/>
</dbReference>
<feature type="active site" description="Nucleophile" evidence="12">
    <location>
        <position position="129"/>
    </location>
</feature>
<evidence type="ECO:0000256" key="8">
    <source>
        <dbReference type="ARBA" id="ARBA00022975"/>
    </source>
</evidence>
<comment type="pathway">
    <text evidence="3">Pyrimidine metabolism; UMP biosynthesis via de novo pathway; orotate from (S)-dihydroorotate (NAD(+) route): step 1/1.</text>
</comment>
<feature type="binding site" evidence="12">
    <location>
        <position position="99"/>
    </location>
    <ligand>
        <name>FMN</name>
        <dbReference type="ChEBI" id="CHEBI:58210"/>
    </ligand>
</feature>
<feature type="binding site" evidence="12">
    <location>
        <position position="190"/>
    </location>
    <ligand>
        <name>FMN</name>
        <dbReference type="ChEBI" id="CHEBI:58210"/>
    </ligand>
</feature>
<gene>
    <name evidence="12" type="primary">pyrD</name>
    <name evidence="14" type="ORF">SAMN03080599_03179</name>
</gene>
<dbReference type="SUPFAM" id="SSF51395">
    <property type="entry name" value="FMN-linked oxidoreductases"/>
    <property type="match status" value="1"/>
</dbReference>
<keyword evidence="15" id="KW-1185">Reference proteome</keyword>
<feature type="binding site" evidence="12">
    <location>
        <position position="126"/>
    </location>
    <ligand>
        <name>FMN</name>
        <dbReference type="ChEBI" id="CHEBI:58210"/>
    </ligand>
</feature>
<organism evidence="14 15">
    <name type="scientific">Acidaminobacter hydrogenoformans DSM 2784</name>
    <dbReference type="NCBI Taxonomy" id="1120920"/>
    <lineage>
        <taxon>Bacteria</taxon>
        <taxon>Bacillati</taxon>
        <taxon>Bacillota</taxon>
        <taxon>Clostridia</taxon>
        <taxon>Peptostreptococcales</taxon>
        <taxon>Acidaminobacteraceae</taxon>
        <taxon>Acidaminobacter</taxon>
    </lineage>
</organism>
<dbReference type="GO" id="GO:0004589">
    <property type="term" value="F:dihydroorotate dehydrogenase (NAD+) activity"/>
    <property type="evidence" value="ECO:0007669"/>
    <property type="project" value="UniProtKB-EC"/>
</dbReference>
<keyword evidence="9 12" id="KW-0560">Oxidoreductase</keyword>
<evidence type="ECO:0000256" key="5">
    <source>
        <dbReference type="ARBA" id="ARBA00022490"/>
    </source>
</evidence>
<dbReference type="PIRSF" id="PIRSF000164">
    <property type="entry name" value="DHO_oxidase"/>
    <property type="match status" value="1"/>
</dbReference>
<comment type="catalytic activity">
    <reaction evidence="12">
        <text>(S)-dihydroorotate + A = orotate + AH2</text>
        <dbReference type="Rhea" id="RHEA:18073"/>
        <dbReference type="ChEBI" id="CHEBI:13193"/>
        <dbReference type="ChEBI" id="CHEBI:17499"/>
        <dbReference type="ChEBI" id="CHEBI:30839"/>
        <dbReference type="ChEBI" id="CHEBI:30864"/>
    </reaction>
</comment>
<feature type="binding site" evidence="12">
    <location>
        <begin position="191"/>
        <end position="192"/>
    </location>
    <ligand>
        <name>substrate</name>
    </ligand>
</feature>
<keyword evidence="6 12" id="KW-0285">Flavoprotein</keyword>